<dbReference type="SUPFAM" id="SSF64182">
    <property type="entry name" value="DHH phosphoesterases"/>
    <property type="match status" value="1"/>
</dbReference>
<evidence type="ECO:0000259" key="1">
    <source>
        <dbReference type="Pfam" id="PF02272"/>
    </source>
</evidence>
<protein>
    <submittedName>
        <fullName evidence="2">DHHA1 domain-containing protein</fullName>
    </submittedName>
</protein>
<dbReference type="InterPro" id="IPR038763">
    <property type="entry name" value="DHH_sf"/>
</dbReference>
<dbReference type="PANTHER" id="PTHR46922:SF4">
    <property type="entry name" value="DHHA1 DOMAIN PROTEIN"/>
    <property type="match status" value="1"/>
</dbReference>
<evidence type="ECO:0000313" key="3">
    <source>
        <dbReference type="Proteomes" id="UP001250932"/>
    </source>
</evidence>
<dbReference type="Proteomes" id="UP001250932">
    <property type="component" value="Unassembled WGS sequence"/>
</dbReference>
<feature type="domain" description="DHHA1" evidence="1">
    <location>
        <begin position="218"/>
        <end position="278"/>
    </location>
</feature>
<organism evidence="2 3">
    <name type="scientific">Candidatus Nitronereus thalassa</name>
    <dbReference type="NCBI Taxonomy" id="3020898"/>
    <lineage>
        <taxon>Bacteria</taxon>
        <taxon>Pseudomonadati</taxon>
        <taxon>Nitrospirota</taxon>
        <taxon>Nitrospiria</taxon>
        <taxon>Nitrospirales</taxon>
        <taxon>Nitrospiraceae</taxon>
        <taxon>Candidatus Nitronereus</taxon>
    </lineage>
</organism>
<evidence type="ECO:0000313" key="2">
    <source>
        <dbReference type="EMBL" id="MDT7043101.1"/>
    </source>
</evidence>
<gene>
    <name evidence="2" type="ORF">PPG34_12115</name>
</gene>
<accession>A0ABU3K9N9</accession>
<dbReference type="RefSeq" id="WP_313833589.1">
    <property type="nucleotide sequence ID" value="NZ_JAQOUE010000001.1"/>
</dbReference>
<dbReference type="EMBL" id="JAQOUE010000001">
    <property type="protein sequence ID" value="MDT7043101.1"/>
    <property type="molecule type" value="Genomic_DNA"/>
</dbReference>
<comment type="caution">
    <text evidence="2">The sequence shown here is derived from an EMBL/GenBank/DDBJ whole genome shotgun (WGS) entry which is preliminary data.</text>
</comment>
<proteinExistence type="predicted"/>
<dbReference type="Gene3D" id="3.10.310.30">
    <property type="match status" value="1"/>
</dbReference>
<dbReference type="InterPro" id="IPR003156">
    <property type="entry name" value="DHHA1_dom"/>
</dbReference>
<dbReference type="Pfam" id="PF02272">
    <property type="entry name" value="DHHA1"/>
    <property type="match status" value="1"/>
</dbReference>
<keyword evidence="3" id="KW-1185">Reference proteome</keyword>
<sequence>MSVSNKPEPNIVLYHADCADGFGAAWALWKRYPRAKYIAVKHGQPPPTGLEGQHVVMADFSYGREEIEKIHNVTASFQILDHHVTAQAALTDLPYAYFDMKKSGAVLAWEWAHEEPVPWLLQYIQDKDLWEWRLPKSREISAALGAYPFDFEVWDRLEQGMLEIEGRAILQLEEKLIETIVEEAVLVSFQGETVPAVYSPIMTSQIGERLCRGFPFGIIWHQQNGRRYFSLRSRAGTTDVSAIAAKFGGGGHVNAAGFSLPLQSFTDQMLDPVKNFLTEE</sequence>
<reference evidence="2 3" key="1">
    <citation type="journal article" date="2023" name="ISME J.">
        <title>Cultivation and genomic characterization of novel and ubiquitous marine nitrite-oxidizing bacteria from the Nitrospirales.</title>
        <authorList>
            <person name="Mueller A.J."/>
            <person name="Daebeler A."/>
            <person name="Herbold C.W."/>
            <person name="Kirkegaard R.H."/>
            <person name="Daims H."/>
        </authorList>
    </citation>
    <scope>NUCLEOTIDE SEQUENCE [LARGE SCALE GENOMIC DNA]</scope>
    <source>
        <strain evidence="2 3">EB</strain>
    </source>
</reference>
<name>A0ABU3K9N9_9BACT</name>
<dbReference type="PANTHER" id="PTHR46922">
    <property type="entry name" value="DHHA1 DOMAIN PROTEIN"/>
    <property type="match status" value="1"/>
</dbReference>